<dbReference type="GO" id="GO:0046872">
    <property type="term" value="F:metal ion binding"/>
    <property type="evidence" value="ECO:0007669"/>
    <property type="project" value="UniProtKB-KW"/>
</dbReference>
<dbReference type="PANTHER" id="PTHR46470:SF2">
    <property type="entry name" value="GLYCERALDEHYDE 3-PHOSPHATE PHOSPHATASE"/>
    <property type="match status" value="1"/>
</dbReference>
<dbReference type="Proteomes" id="UP000093514">
    <property type="component" value="Unassembled WGS sequence"/>
</dbReference>
<reference evidence="6" key="1">
    <citation type="submission" date="2016-07" db="EMBL/GenBank/DDBJ databases">
        <authorList>
            <person name="Florea S."/>
            <person name="Webb J.S."/>
            <person name="Jaromczyk J."/>
            <person name="Schardl C.L."/>
        </authorList>
    </citation>
    <scope>NUCLEOTIDE SEQUENCE [LARGE SCALE GENOMIC DNA]</scope>
    <source>
        <strain evidence="6">Z6</strain>
    </source>
</reference>
<dbReference type="AlphaFoldDB" id="A0A1C0AB53"/>
<keyword evidence="3" id="KW-0378">Hydrolase</keyword>
<dbReference type="SFLD" id="SFLDS00003">
    <property type="entry name" value="Haloacid_Dehalogenase"/>
    <property type="match status" value="1"/>
</dbReference>
<dbReference type="InterPro" id="IPR006439">
    <property type="entry name" value="HAD-SF_hydro_IA"/>
</dbReference>
<dbReference type="Pfam" id="PF13419">
    <property type="entry name" value="HAD_2"/>
    <property type="match status" value="1"/>
</dbReference>
<proteinExistence type="predicted"/>
<dbReference type="InterPro" id="IPR023214">
    <property type="entry name" value="HAD_sf"/>
</dbReference>
<dbReference type="EMBL" id="LWDV01000007">
    <property type="protein sequence ID" value="OCL27613.1"/>
    <property type="molecule type" value="Genomic_DNA"/>
</dbReference>
<dbReference type="Gene3D" id="3.40.50.1000">
    <property type="entry name" value="HAD superfamily/HAD-like"/>
    <property type="match status" value="1"/>
</dbReference>
<dbReference type="InterPro" id="IPR041492">
    <property type="entry name" value="HAD_2"/>
</dbReference>
<name>A0A1C0AB53_9FIRM</name>
<dbReference type="PANTHER" id="PTHR46470">
    <property type="entry name" value="N-ACYLNEURAMINATE-9-PHOSPHATASE"/>
    <property type="match status" value="1"/>
</dbReference>
<keyword evidence="2" id="KW-0479">Metal-binding</keyword>
<reference evidence="5 6" key="2">
    <citation type="submission" date="2016-08" db="EMBL/GenBank/DDBJ databases">
        <title>Orenia metallireducens sp. nov. strain Z6, a Novel Metal-reducing Firmicute from the Deep Subsurface.</title>
        <authorList>
            <person name="Maxim B.I."/>
            <person name="Kenneth K."/>
            <person name="Flynn T.M."/>
            <person name="Oloughlin E.J."/>
            <person name="Locke R.A."/>
            <person name="Weber J.R."/>
            <person name="Egan S.M."/>
            <person name="Mackie R.I."/>
            <person name="Cann I.K."/>
        </authorList>
    </citation>
    <scope>NUCLEOTIDE SEQUENCE [LARGE SCALE GENOMIC DNA]</scope>
    <source>
        <strain evidence="5 6">Z6</strain>
    </source>
</reference>
<evidence type="ECO:0000256" key="4">
    <source>
        <dbReference type="ARBA" id="ARBA00022842"/>
    </source>
</evidence>
<protein>
    <recommendedName>
        <fullName evidence="7">Hydrolase of the HAD superfamily</fullName>
    </recommendedName>
</protein>
<comment type="caution">
    <text evidence="5">The sequence shown here is derived from an EMBL/GenBank/DDBJ whole genome shotgun (WGS) entry which is preliminary data.</text>
</comment>
<dbReference type="InterPro" id="IPR051400">
    <property type="entry name" value="HAD-like_hydrolase"/>
</dbReference>
<evidence type="ECO:0008006" key="7">
    <source>
        <dbReference type="Google" id="ProtNLM"/>
    </source>
</evidence>
<evidence type="ECO:0000313" key="5">
    <source>
        <dbReference type="EMBL" id="OCL27613.1"/>
    </source>
</evidence>
<dbReference type="NCBIfam" id="TIGR01549">
    <property type="entry name" value="HAD-SF-IA-v1"/>
    <property type="match status" value="1"/>
</dbReference>
<dbReference type="SFLD" id="SFLDG01129">
    <property type="entry name" value="C1.5:_HAD__Beta-PGM__Phosphata"/>
    <property type="match status" value="1"/>
</dbReference>
<comment type="cofactor">
    <cofactor evidence="1">
        <name>Mg(2+)</name>
        <dbReference type="ChEBI" id="CHEBI:18420"/>
    </cofactor>
</comment>
<keyword evidence="4" id="KW-0460">Magnesium</keyword>
<dbReference type="RefSeq" id="WP_068715529.1">
    <property type="nucleotide sequence ID" value="NZ_LWDV01000007.1"/>
</dbReference>
<dbReference type="OrthoDB" id="9794086at2"/>
<evidence type="ECO:0000256" key="2">
    <source>
        <dbReference type="ARBA" id="ARBA00022723"/>
    </source>
</evidence>
<dbReference type="GO" id="GO:0016791">
    <property type="term" value="F:phosphatase activity"/>
    <property type="evidence" value="ECO:0007669"/>
    <property type="project" value="TreeGrafter"/>
</dbReference>
<gene>
    <name evidence="5" type="ORF">U472_03410</name>
</gene>
<dbReference type="Gene3D" id="1.10.150.520">
    <property type="match status" value="1"/>
</dbReference>
<dbReference type="GO" id="GO:0044281">
    <property type="term" value="P:small molecule metabolic process"/>
    <property type="evidence" value="ECO:0007669"/>
    <property type="project" value="UniProtKB-ARBA"/>
</dbReference>
<organism evidence="5 6">
    <name type="scientific">Orenia metallireducens</name>
    <dbReference type="NCBI Taxonomy" id="1413210"/>
    <lineage>
        <taxon>Bacteria</taxon>
        <taxon>Bacillati</taxon>
        <taxon>Bacillota</taxon>
        <taxon>Clostridia</taxon>
        <taxon>Halanaerobiales</taxon>
        <taxon>Halobacteroidaceae</taxon>
        <taxon>Orenia</taxon>
    </lineage>
</organism>
<evidence type="ECO:0000256" key="1">
    <source>
        <dbReference type="ARBA" id="ARBA00001946"/>
    </source>
</evidence>
<keyword evidence="6" id="KW-1185">Reference proteome</keyword>
<accession>A0A1C0AB53</accession>
<evidence type="ECO:0000313" key="6">
    <source>
        <dbReference type="Proteomes" id="UP000093514"/>
    </source>
</evidence>
<sequence length="224" mass="26053">MIKAIIFDLDDTLYYELEYVKSGFKAVSNYIASKYKISSDAFYNKLLEVLKSEGRGKTFNIALEDFQLPLDEVKNLIELYRNHQPKRFELYPDAKSAISRFKGKYKLGLITDGHSTVQWNKIKALGIEKGFDEIIVSDDYGVDKRKPSSFPYLTIIKKFNLRPEEAVYIGDNPDKDFITARKLGLKTVRIIREKGMHIDKRLSEEYEADYRIKSLDELDKVLEL</sequence>
<evidence type="ECO:0000256" key="3">
    <source>
        <dbReference type="ARBA" id="ARBA00022801"/>
    </source>
</evidence>
<dbReference type="SUPFAM" id="SSF56784">
    <property type="entry name" value="HAD-like"/>
    <property type="match status" value="1"/>
</dbReference>
<dbReference type="InterPro" id="IPR036412">
    <property type="entry name" value="HAD-like_sf"/>
</dbReference>